<evidence type="ECO:0000256" key="3">
    <source>
        <dbReference type="SAM" id="Phobius"/>
    </source>
</evidence>
<evidence type="ECO:0000256" key="1">
    <source>
        <dbReference type="ARBA" id="ARBA00022679"/>
    </source>
</evidence>
<keyword evidence="5" id="KW-1185">Reference proteome</keyword>
<dbReference type="RefSeq" id="WP_239685494.1">
    <property type="nucleotide sequence ID" value="NZ_LGUC01000001.1"/>
</dbReference>
<dbReference type="AlphaFoldDB" id="A0A0P7GMT9"/>
<organism evidence="4 5">
    <name type="scientific">Halolamina pelagica</name>
    <dbReference type="NCBI Taxonomy" id="699431"/>
    <lineage>
        <taxon>Archaea</taxon>
        <taxon>Methanobacteriati</taxon>
        <taxon>Methanobacteriota</taxon>
        <taxon>Stenosarchaea group</taxon>
        <taxon>Halobacteria</taxon>
        <taxon>Halobacteriales</taxon>
        <taxon>Haloferacaceae</taxon>
    </lineage>
</organism>
<gene>
    <name evidence="4" type="ORF">SY89_00618</name>
</gene>
<dbReference type="EMBL" id="LGUC01000001">
    <property type="protein sequence ID" value="KPN29898.1"/>
    <property type="molecule type" value="Genomic_DNA"/>
</dbReference>
<name>A0A0P7GMT9_9EURY</name>
<feature type="transmembrane region" description="Helical" evidence="3">
    <location>
        <begin position="83"/>
        <end position="103"/>
    </location>
</feature>
<keyword evidence="3" id="KW-1133">Transmembrane helix</keyword>
<dbReference type="InterPro" id="IPR048254">
    <property type="entry name" value="CDP_ALCOHOL_P_TRANSF_CS"/>
</dbReference>
<dbReference type="InterPro" id="IPR043130">
    <property type="entry name" value="CDP-OH_PTrfase_TM_dom"/>
</dbReference>
<dbReference type="STRING" id="699431.SY89_00618"/>
<keyword evidence="3" id="KW-0472">Membrane</keyword>
<feature type="transmembrane region" description="Helical" evidence="3">
    <location>
        <begin position="148"/>
        <end position="167"/>
    </location>
</feature>
<dbReference type="PATRIC" id="fig|699431.3.peg.637"/>
<protein>
    <submittedName>
        <fullName evidence="4">CDP-diacylglycerol-serine O-phosphatidyltransferase</fullName>
    </submittedName>
</protein>
<evidence type="ECO:0000313" key="4">
    <source>
        <dbReference type="EMBL" id="KPN29898.1"/>
    </source>
</evidence>
<dbReference type="GO" id="GO:0016780">
    <property type="term" value="F:phosphotransferase activity, for other substituted phosphate groups"/>
    <property type="evidence" value="ECO:0007669"/>
    <property type="project" value="InterPro"/>
</dbReference>
<dbReference type="GO" id="GO:0008654">
    <property type="term" value="P:phospholipid biosynthetic process"/>
    <property type="evidence" value="ECO:0007669"/>
    <property type="project" value="InterPro"/>
</dbReference>
<keyword evidence="1 2" id="KW-0808">Transferase</keyword>
<evidence type="ECO:0000256" key="2">
    <source>
        <dbReference type="RuleBase" id="RU003750"/>
    </source>
</evidence>
<feature type="transmembrane region" description="Helical" evidence="3">
    <location>
        <begin position="109"/>
        <end position="127"/>
    </location>
</feature>
<proteinExistence type="inferred from homology"/>
<dbReference type="Proteomes" id="UP000050535">
    <property type="component" value="Unassembled WGS sequence"/>
</dbReference>
<dbReference type="PROSITE" id="PS00379">
    <property type="entry name" value="CDP_ALCOHOL_P_TRANSF"/>
    <property type="match status" value="1"/>
</dbReference>
<feature type="transmembrane region" description="Helical" evidence="3">
    <location>
        <begin position="45"/>
        <end position="63"/>
    </location>
</feature>
<dbReference type="InterPro" id="IPR000462">
    <property type="entry name" value="CDP-OH_P_trans"/>
</dbReference>
<reference evidence="5" key="1">
    <citation type="submission" date="2013-11" db="EMBL/GenBank/DDBJ databases">
        <authorList>
            <person name="Hoang H.T."/>
            <person name="Killian M.L."/>
            <person name="Madson D.M."/>
            <person name="Arruda P.H.E."/>
            <person name="Sun D."/>
            <person name="Schwartz K.J."/>
            <person name="Yoon K."/>
        </authorList>
    </citation>
    <scope>NUCLEOTIDE SEQUENCE [LARGE SCALE GENOMIC DNA]</scope>
    <source>
        <strain evidence="5">CDK2</strain>
    </source>
</reference>
<accession>A0A0P7GMT9</accession>
<evidence type="ECO:0000313" key="5">
    <source>
        <dbReference type="Proteomes" id="UP000050535"/>
    </source>
</evidence>
<keyword evidence="3" id="KW-0812">Transmembrane</keyword>
<dbReference type="GO" id="GO:0016020">
    <property type="term" value="C:membrane"/>
    <property type="evidence" value="ECO:0007669"/>
    <property type="project" value="InterPro"/>
</dbReference>
<comment type="caution">
    <text evidence="4">The sequence shown here is derived from an EMBL/GenBank/DDBJ whole genome shotgun (WGS) entry which is preliminary data.</text>
</comment>
<dbReference type="Gene3D" id="1.20.120.1760">
    <property type="match status" value="1"/>
</dbReference>
<sequence>MSRDAAGRVVGRRLAVEGALLAAGALSLLVLGYWLFATVSTFSAAVRWLVTAGVLTVAVAGYVWRHRRTLRAADGARTESIGLANAITLARAVLIAAVAGFVVVDARGALAWLPAIGYGTAVLLDGLDGAVARSVGTETRLGERLDMAVDTTGFVVAPAVAVAWELLPVWYLSLSAARYCYRGGLFLWRRAGGSVGTLPPSRLRRPLAAFQMGFLTVALLPRRRRRCSGRSRRRRCCPHSPCLPGTGSR</sequence>
<comment type="similarity">
    <text evidence="2">Belongs to the CDP-alcohol phosphatidyltransferase class-I family.</text>
</comment>
<feature type="transmembrane region" description="Helical" evidence="3">
    <location>
        <begin position="20"/>
        <end position="39"/>
    </location>
</feature>
<dbReference type="Pfam" id="PF01066">
    <property type="entry name" value="CDP-OH_P_transf"/>
    <property type="match status" value="1"/>
</dbReference>